<sequence>MALMTGTGIFDIQEKLQPYIKPREQVNYIRRILALELGSRTGNEPLQQPLTLVDSSLQIDPDNLLEGAHRLYVEALRSNAIAHREFEVAARGHDGSLKQDSGVRGANRPARPLLEGHAAILRLKKTRDGIRSIHECTKQLAASPTAIEGSFDLREILKGSKMRPAVPSEVVNSLVAEQDPADVDLQAPIALLERTLLRARLQLRQQRQLLTETKLRFQTNTELAGKVPNVHALNKVRSELIRWIETELSKASRGEVEQAEGKGGGGSQHEINQPALQSRGSIAPLLDKIQQKYSAYISSRKALLVLLSHAPRLSLLPPKANRQRGTSGAAEESGEAAHLLMPYLEAIMSQSSLQKALITHKSHIFALLGRKFNETDQVLSRLADESQLLPAYPIKPSPRRTIPAASLSREPTEQSPIVRRIEPWISAADAAKIGTLETVAERVETGQIALEGGMNAIHGSEVLLGAEEVNEGAIDQTSDAADADIWLHDVSDDGHDREKHLSRKCRASSQLKFDPWARIHGNLGLIGHDDP</sequence>
<evidence type="ECO:0000313" key="1">
    <source>
        <dbReference type="EMBL" id="KZZ89422.1"/>
    </source>
</evidence>
<keyword evidence="2" id="KW-1185">Reference proteome</keyword>
<comment type="caution">
    <text evidence="1">The sequence shown here is derived from an EMBL/GenBank/DDBJ whole genome shotgun (WGS) entry which is preliminary data.</text>
</comment>
<evidence type="ECO:0000313" key="2">
    <source>
        <dbReference type="Proteomes" id="UP000078544"/>
    </source>
</evidence>
<accession>A0A167WYE8</accession>
<reference evidence="1 2" key="1">
    <citation type="journal article" date="2016" name="Genome Biol. Evol.">
        <title>Divergent and convergent evolution of fungal pathogenicity.</title>
        <authorList>
            <person name="Shang Y."/>
            <person name="Xiao G."/>
            <person name="Zheng P."/>
            <person name="Cen K."/>
            <person name="Zhan S."/>
            <person name="Wang C."/>
        </authorList>
    </citation>
    <scope>NUCLEOTIDE SEQUENCE [LARGE SCALE GENOMIC DNA]</scope>
    <source>
        <strain evidence="1 2">RCEF 2490</strain>
    </source>
</reference>
<dbReference type="Proteomes" id="UP000078544">
    <property type="component" value="Unassembled WGS sequence"/>
</dbReference>
<name>A0A167WYE8_9HYPO</name>
<organism evidence="1 2">
    <name type="scientific">Moelleriella libera RCEF 2490</name>
    <dbReference type="NCBI Taxonomy" id="1081109"/>
    <lineage>
        <taxon>Eukaryota</taxon>
        <taxon>Fungi</taxon>
        <taxon>Dikarya</taxon>
        <taxon>Ascomycota</taxon>
        <taxon>Pezizomycotina</taxon>
        <taxon>Sordariomycetes</taxon>
        <taxon>Hypocreomycetidae</taxon>
        <taxon>Hypocreales</taxon>
        <taxon>Clavicipitaceae</taxon>
        <taxon>Moelleriella</taxon>
    </lineage>
</organism>
<dbReference type="OrthoDB" id="5402392at2759"/>
<protein>
    <submittedName>
        <fullName evidence="1">Uncharacterized protein</fullName>
    </submittedName>
</protein>
<proteinExistence type="predicted"/>
<dbReference type="AlphaFoldDB" id="A0A167WYE8"/>
<gene>
    <name evidence="1" type="ORF">AAL_07721</name>
</gene>
<dbReference type="EMBL" id="AZGY01000025">
    <property type="protein sequence ID" value="KZZ89422.1"/>
    <property type="molecule type" value="Genomic_DNA"/>
</dbReference>